<accession>A0A7G9WF87</accession>
<protein>
    <submittedName>
        <fullName evidence="1">Uncharacterized protein</fullName>
    </submittedName>
</protein>
<dbReference type="KEGG" id="caml:H6X83_10395"/>
<sequence>MLKFTEEDRSFIQKYFDNAKALLNAENLNDVLDPLYDLIDVKGFAPPNYEEYNDFGRKAQKIYDSIYSNN</sequence>
<name>A0A7G9WF87_9FIRM</name>
<gene>
    <name evidence="1" type="ORF">H6X83_10395</name>
</gene>
<dbReference type="RefSeq" id="WP_212506418.1">
    <property type="nucleotide sequence ID" value="NZ_CP060696.1"/>
</dbReference>
<evidence type="ECO:0000313" key="2">
    <source>
        <dbReference type="Proteomes" id="UP000516046"/>
    </source>
</evidence>
<organism evidence="1 2">
    <name type="scientific">Caproicibacterium amylolyticum</name>
    <dbReference type="NCBI Taxonomy" id="2766537"/>
    <lineage>
        <taxon>Bacteria</taxon>
        <taxon>Bacillati</taxon>
        <taxon>Bacillota</taxon>
        <taxon>Clostridia</taxon>
        <taxon>Eubacteriales</taxon>
        <taxon>Oscillospiraceae</taxon>
        <taxon>Caproicibacterium</taxon>
    </lineage>
</organism>
<reference evidence="1 2" key="1">
    <citation type="submission" date="2020-08" db="EMBL/GenBank/DDBJ databases">
        <authorList>
            <person name="Ren C."/>
            <person name="Gu Y."/>
            <person name="Xu Y."/>
        </authorList>
    </citation>
    <scope>NUCLEOTIDE SEQUENCE [LARGE SCALE GENOMIC DNA]</scope>
    <source>
        <strain evidence="1 2">LBM18003</strain>
    </source>
</reference>
<dbReference type="EMBL" id="CP060696">
    <property type="protein sequence ID" value="QNO17349.1"/>
    <property type="molecule type" value="Genomic_DNA"/>
</dbReference>
<dbReference type="AlphaFoldDB" id="A0A7G9WF87"/>
<proteinExistence type="predicted"/>
<dbReference type="Proteomes" id="UP000516046">
    <property type="component" value="Chromosome"/>
</dbReference>
<evidence type="ECO:0000313" key="1">
    <source>
        <dbReference type="EMBL" id="QNO17349.1"/>
    </source>
</evidence>
<keyword evidence="2" id="KW-1185">Reference proteome</keyword>